<proteinExistence type="predicted"/>
<keyword evidence="3" id="KW-1185">Reference proteome</keyword>
<feature type="region of interest" description="Disordered" evidence="1">
    <location>
        <begin position="1"/>
        <end position="37"/>
    </location>
</feature>
<name>A0A8S1E4M4_9INSE</name>
<dbReference type="Proteomes" id="UP000494165">
    <property type="component" value="Unassembled WGS sequence"/>
</dbReference>
<evidence type="ECO:0000313" key="3">
    <source>
        <dbReference type="Proteomes" id="UP000494165"/>
    </source>
</evidence>
<gene>
    <name evidence="2" type="ORF">CLODIP_2_CD09001</name>
</gene>
<dbReference type="AlphaFoldDB" id="A0A8S1E4M4"/>
<evidence type="ECO:0000313" key="2">
    <source>
        <dbReference type="EMBL" id="CAB3388588.1"/>
    </source>
</evidence>
<comment type="caution">
    <text evidence="2">The sequence shown here is derived from an EMBL/GenBank/DDBJ whole genome shotgun (WGS) entry which is preliminary data.</text>
</comment>
<accession>A0A8S1E4M4</accession>
<dbReference type="EMBL" id="CADEPI010000824">
    <property type="protein sequence ID" value="CAB3388588.1"/>
    <property type="molecule type" value="Genomic_DNA"/>
</dbReference>
<organism evidence="2 3">
    <name type="scientific">Cloeon dipterum</name>
    <dbReference type="NCBI Taxonomy" id="197152"/>
    <lineage>
        <taxon>Eukaryota</taxon>
        <taxon>Metazoa</taxon>
        <taxon>Ecdysozoa</taxon>
        <taxon>Arthropoda</taxon>
        <taxon>Hexapoda</taxon>
        <taxon>Insecta</taxon>
        <taxon>Pterygota</taxon>
        <taxon>Palaeoptera</taxon>
        <taxon>Ephemeroptera</taxon>
        <taxon>Pisciforma</taxon>
        <taxon>Baetidae</taxon>
        <taxon>Cloeon</taxon>
    </lineage>
</organism>
<reference evidence="2 3" key="1">
    <citation type="submission" date="2020-04" db="EMBL/GenBank/DDBJ databases">
        <authorList>
            <person name="Alioto T."/>
            <person name="Alioto T."/>
            <person name="Gomez Garrido J."/>
        </authorList>
    </citation>
    <scope>NUCLEOTIDE SEQUENCE [LARGE SCALE GENOMIC DNA]</scope>
</reference>
<protein>
    <submittedName>
        <fullName evidence="2">Uncharacterized protein</fullName>
    </submittedName>
</protein>
<sequence length="178" mass="19519">MSEGEKSESLRRSRPAIGESLRSSASGSGEKKEDESFVQGCFMSQAPPFALSFGRPNTSLQRSHVLQKVSRRWPKFTDESARHLSRVRLSLLTTKSKDFGFDVIFILSQELCPSWPVPVRSPWSTRSPTEASYIGGRAHTSPARAVTFDNPGSPGHHLDVRRHLASSGGVPAASEGWP</sequence>
<evidence type="ECO:0000256" key="1">
    <source>
        <dbReference type="SAM" id="MobiDB-lite"/>
    </source>
</evidence>
<feature type="compositionally biased region" description="Basic and acidic residues" evidence="1">
    <location>
        <begin position="1"/>
        <end position="11"/>
    </location>
</feature>